<dbReference type="EMBL" id="JAOQNS010000014">
    <property type="protein sequence ID" value="MCW2309753.1"/>
    <property type="molecule type" value="Genomic_DNA"/>
</dbReference>
<evidence type="ECO:0000313" key="3">
    <source>
        <dbReference type="Proteomes" id="UP001209755"/>
    </source>
</evidence>
<keyword evidence="1" id="KW-0472">Membrane</keyword>
<name>A0ABT3HH70_9HYPH</name>
<sequence>MVIFKTLLAWLTGGVADRLIEAYRAKLTAENDADRIAADVRIKSLEAKRDLAVAEAGFFWSATRLGRFLFAVPLGLWYAAGVLDSIFLFDWNVAALPSQFWDIAQVVIPALFLSETAQIGLRHWGNR</sequence>
<dbReference type="RefSeq" id="WP_264603330.1">
    <property type="nucleotide sequence ID" value="NZ_JAOQNS010000014.1"/>
</dbReference>
<keyword evidence="1" id="KW-0812">Transmembrane</keyword>
<gene>
    <name evidence="2" type="ORF">M2319_004112</name>
</gene>
<evidence type="ECO:0000256" key="1">
    <source>
        <dbReference type="SAM" id="Phobius"/>
    </source>
</evidence>
<keyword evidence="1" id="KW-1133">Transmembrane helix</keyword>
<protein>
    <recommendedName>
        <fullName evidence="4">Holin of 3TMs, for gene-transfer release</fullName>
    </recommendedName>
</protein>
<evidence type="ECO:0000313" key="2">
    <source>
        <dbReference type="EMBL" id="MCW2309753.1"/>
    </source>
</evidence>
<reference evidence="3" key="1">
    <citation type="submission" date="2023-07" db="EMBL/GenBank/DDBJ databases">
        <title>Genome sequencing of Purple Non-Sulfur Bacteria from various extreme environments.</title>
        <authorList>
            <person name="Mayer M."/>
        </authorList>
    </citation>
    <scope>NUCLEOTIDE SEQUENCE [LARGE SCALE GENOMIC DNA]</scope>
    <source>
        <strain evidence="3">DSM 17935</strain>
    </source>
</reference>
<feature type="transmembrane region" description="Helical" evidence="1">
    <location>
        <begin position="100"/>
        <end position="121"/>
    </location>
</feature>
<proteinExistence type="predicted"/>
<organism evidence="2 3">
    <name type="scientific">Rhodobium gokarnense</name>
    <dbReference type="NCBI Taxonomy" id="364296"/>
    <lineage>
        <taxon>Bacteria</taxon>
        <taxon>Pseudomonadati</taxon>
        <taxon>Pseudomonadota</taxon>
        <taxon>Alphaproteobacteria</taxon>
        <taxon>Hyphomicrobiales</taxon>
        <taxon>Rhodobiaceae</taxon>
        <taxon>Rhodobium</taxon>
    </lineage>
</organism>
<evidence type="ECO:0008006" key="4">
    <source>
        <dbReference type="Google" id="ProtNLM"/>
    </source>
</evidence>
<comment type="caution">
    <text evidence="2">The sequence shown here is derived from an EMBL/GenBank/DDBJ whole genome shotgun (WGS) entry which is preliminary data.</text>
</comment>
<accession>A0ABT3HH70</accession>
<dbReference type="Proteomes" id="UP001209755">
    <property type="component" value="Unassembled WGS sequence"/>
</dbReference>
<feature type="transmembrane region" description="Helical" evidence="1">
    <location>
        <begin position="68"/>
        <end position="88"/>
    </location>
</feature>
<keyword evidence="3" id="KW-1185">Reference proteome</keyword>